<name>A0A2N3YLY4_9MICO</name>
<evidence type="ECO:0000313" key="2">
    <source>
        <dbReference type="Proteomes" id="UP000233781"/>
    </source>
</evidence>
<dbReference type="InterPro" id="IPR023393">
    <property type="entry name" value="START-like_dom_sf"/>
</dbReference>
<dbReference type="AlphaFoldDB" id="A0A2N3YLY4"/>
<reference evidence="1 2" key="1">
    <citation type="submission" date="2017-12" db="EMBL/GenBank/DDBJ databases">
        <title>Sequencing the genomes of 1000 Actinobacteria strains.</title>
        <authorList>
            <person name="Klenk H.-P."/>
        </authorList>
    </citation>
    <scope>NUCLEOTIDE SEQUENCE [LARGE SCALE GENOMIC DNA]</scope>
    <source>
        <strain evidence="1 2">DSM 12806</strain>
    </source>
</reference>
<dbReference type="EMBL" id="PJNE01000001">
    <property type="protein sequence ID" value="PKW27818.1"/>
    <property type="molecule type" value="Genomic_DNA"/>
</dbReference>
<accession>A0A2N3YLY4</accession>
<dbReference type="Proteomes" id="UP000233781">
    <property type="component" value="Unassembled WGS sequence"/>
</dbReference>
<dbReference type="Gene3D" id="3.30.530.20">
    <property type="match status" value="1"/>
</dbReference>
<dbReference type="SUPFAM" id="SSF55961">
    <property type="entry name" value="Bet v1-like"/>
    <property type="match status" value="1"/>
</dbReference>
<gene>
    <name evidence="1" type="ORF">ATL31_2669</name>
</gene>
<organism evidence="1 2">
    <name type="scientific">Phycicoccus duodecadis</name>
    <dbReference type="NCBI Taxonomy" id="173053"/>
    <lineage>
        <taxon>Bacteria</taxon>
        <taxon>Bacillati</taxon>
        <taxon>Actinomycetota</taxon>
        <taxon>Actinomycetes</taxon>
        <taxon>Micrococcales</taxon>
        <taxon>Intrasporangiaceae</taxon>
        <taxon>Phycicoccus</taxon>
    </lineage>
</organism>
<sequence length="145" mass="16029">MRHHGLVDLPSLALGSLRIQATGPLGPEHAWARYTEPRRWSEWAPQIREVDYPHAVIRPGSTGRVTGPAGVVAVFRIDAVDHEARVWAWSVRSGPLRLRFEHGVEAAGGGSTGWARVHSLWPVVVAYAPIARWALGRLVADERPR</sequence>
<keyword evidence="2" id="KW-1185">Reference proteome</keyword>
<comment type="caution">
    <text evidence="1">The sequence shown here is derived from an EMBL/GenBank/DDBJ whole genome shotgun (WGS) entry which is preliminary data.</text>
</comment>
<protein>
    <submittedName>
        <fullName evidence="1">Polyketide cyclase/dehydrase/lipid transport protein</fullName>
    </submittedName>
</protein>
<evidence type="ECO:0000313" key="1">
    <source>
        <dbReference type="EMBL" id="PKW27818.1"/>
    </source>
</evidence>
<proteinExistence type="predicted"/>